<evidence type="ECO:0000256" key="1">
    <source>
        <dbReference type="SAM" id="MobiDB-lite"/>
    </source>
</evidence>
<evidence type="ECO:0000313" key="3">
    <source>
        <dbReference type="Proteomes" id="UP000076744"/>
    </source>
</evidence>
<gene>
    <name evidence="2" type="ORF">ISF_01294</name>
</gene>
<dbReference type="AlphaFoldDB" id="A0A168D683"/>
<dbReference type="OrthoDB" id="4867371at2759"/>
<dbReference type="GeneID" id="30017586"/>
<comment type="caution">
    <text evidence="2">The sequence shown here is derived from an EMBL/GenBank/DDBJ whole genome shotgun (WGS) entry which is preliminary data.</text>
</comment>
<dbReference type="RefSeq" id="XP_018707667.1">
    <property type="nucleotide sequence ID" value="XM_018844901.1"/>
</dbReference>
<dbReference type="EMBL" id="AZHB01000002">
    <property type="protein sequence ID" value="OAA72221.1"/>
    <property type="molecule type" value="Genomic_DNA"/>
</dbReference>
<feature type="region of interest" description="Disordered" evidence="1">
    <location>
        <begin position="693"/>
        <end position="728"/>
    </location>
</feature>
<protein>
    <submittedName>
        <fullName evidence="2">Uncharacterized protein</fullName>
    </submittedName>
</protein>
<dbReference type="PANTHER" id="PTHR40788">
    <property type="entry name" value="CLR5 DOMAIN-CONTAINING PROTEIN-RELATED"/>
    <property type="match status" value="1"/>
</dbReference>
<reference evidence="2 3" key="1">
    <citation type="journal article" date="2016" name="Genome Biol. Evol.">
        <title>Divergent and convergent evolution of fungal pathogenicity.</title>
        <authorList>
            <person name="Shang Y."/>
            <person name="Xiao G."/>
            <person name="Zheng P."/>
            <person name="Cen K."/>
            <person name="Zhan S."/>
            <person name="Wang C."/>
        </authorList>
    </citation>
    <scope>NUCLEOTIDE SEQUENCE [LARGE SCALE GENOMIC DNA]</scope>
    <source>
        <strain evidence="2 3">ARSEF 2679</strain>
    </source>
</reference>
<proteinExistence type="predicted"/>
<feature type="region of interest" description="Disordered" evidence="1">
    <location>
        <begin position="1"/>
        <end position="22"/>
    </location>
</feature>
<organism evidence="2 3">
    <name type="scientific">Cordyceps fumosorosea (strain ARSEF 2679)</name>
    <name type="common">Isaria fumosorosea</name>
    <dbReference type="NCBI Taxonomy" id="1081104"/>
    <lineage>
        <taxon>Eukaryota</taxon>
        <taxon>Fungi</taxon>
        <taxon>Dikarya</taxon>
        <taxon>Ascomycota</taxon>
        <taxon>Pezizomycotina</taxon>
        <taxon>Sordariomycetes</taxon>
        <taxon>Hypocreomycetidae</taxon>
        <taxon>Hypocreales</taxon>
        <taxon>Cordycipitaceae</taxon>
        <taxon>Cordyceps</taxon>
    </lineage>
</organism>
<name>A0A168D683_CORFA</name>
<dbReference type="PANTHER" id="PTHR40788:SF2">
    <property type="entry name" value="CLR5 DOMAIN-CONTAINING PROTEIN"/>
    <property type="match status" value="1"/>
</dbReference>
<dbReference type="Proteomes" id="UP000076744">
    <property type="component" value="Unassembled WGS sequence"/>
</dbReference>
<feature type="compositionally biased region" description="Basic and acidic residues" evidence="1">
    <location>
        <begin position="693"/>
        <end position="702"/>
    </location>
</feature>
<dbReference type="STRING" id="1081104.A0A168D683"/>
<accession>A0A168D683</accession>
<keyword evidence="3" id="KW-1185">Reference proteome</keyword>
<sequence length="838" mass="95182">MQSRRDLQFDPSDPSPVADLPDLPDVIDWSNPQSLFRAIGGRIPKTPSPAEVRREASAKSREAFAAYKTLGEILQRHEATIQKRWTKKTKQQRLQILLKAWPGMPASHRPDFEAFRNESADQRERGTKYKRQYLWPCINQQDLSQPRLMPLLLNSRGRHPPPAFAAADVESVHLGLVSKALDPIFLNEHVMILHGATKAEEYGKLVAWDEHPDAFEWMHTRRQFLPGEGLIILEVQARLMKFLVDCCHEILHEIPAADLISDAYPVHPEPPPMTDNDASGFASLAVMAAEAPYRLPERLNLARLESLLEAKMSAVEDHVWALREDPTYFADQFREIKDHRQEMLKDTAGNLHPVTQKPREHLLWARVTANMLIDSYISLEAFTELHRQLQQLRVLQSKYKTKISPEKDLPEDYRIALLRFRHFLEKTAKGPMHMLKTAVVASPPMHKFFAREPPADPDSTKMKVMSKVGVKRSKDETNLIWLLQTLCEDDQTLFLVGLPRLVDELERLMQASPEADALVSAHVGRILGDLSIIAQCSRQLELYQPWAQMFDSASVDHSETFKSEYLKWGEPWAQLMAAVKEPSLTAAGKLAEPSGGRFAYPSHKRRTRETVEALRAAEHNLDAVWAKVDGQLRSKTPALTGTAVYRFLSKPRLLRRTAEWVEPATAPSTDKKIADPNPDVLNRPLSTVFVDHSEASSREWRTQPKVKPKTKGAASTQPPAVADAPEPAIVDPRPTFRVDARTLKVFRTIFFNPEVTSTPSSVLWSDFLHAMVATGFRAEKLYGSVWQFSPTRPDVERSIHFHEPHPVSKIPFEVARRHGRRLTRAYGWSGAMFVLKDK</sequence>
<evidence type="ECO:0000313" key="2">
    <source>
        <dbReference type="EMBL" id="OAA72221.1"/>
    </source>
</evidence>